<feature type="region of interest" description="Disordered" evidence="1">
    <location>
        <begin position="19"/>
        <end position="38"/>
    </location>
</feature>
<name>A0A7D9JCQ5_PARCT</name>
<accession>A0A7D9JCQ5</accession>
<evidence type="ECO:0000313" key="3">
    <source>
        <dbReference type="Proteomes" id="UP001152795"/>
    </source>
</evidence>
<dbReference type="OrthoDB" id="6137699at2759"/>
<dbReference type="EMBL" id="CACRXK020014604">
    <property type="protein sequence ID" value="CAB4027103.1"/>
    <property type="molecule type" value="Genomic_DNA"/>
</dbReference>
<proteinExistence type="predicted"/>
<evidence type="ECO:0000313" key="2">
    <source>
        <dbReference type="EMBL" id="CAB4027103.1"/>
    </source>
</evidence>
<gene>
    <name evidence="2" type="ORF">PACLA_8A005440</name>
</gene>
<organism evidence="2 3">
    <name type="scientific">Paramuricea clavata</name>
    <name type="common">Red gorgonian</name>
    <name type="synonym">Violescent sea-whip</name>
    <dbReference type="NCBI Taxonomy" id="317549"/>
    <lineage>
        <taxon>Eukaryota</taxon>
        <taxon>Metazoa</taxon>
        <taxon>Cnidaria</taxon>
        <taxon>Anthozoa</taxon>
        <taxon>Octocorallia</taxon>
        <taxon>Malacalcyonacea</taxon>
        <taxon>Plexauridae</taxon>
        <taxon>Paramuricea</taxon>
    </lineage>
</organism>
<protein>
    <submittedName>
        <fullName evidence="2">Uncharacterized protein</fullName>
    </submittedName>
</protein>
<sequence>MHYLETTFNSHFSPGHFKDVWQKKHPTDHQKPDEQQNDLQEEATTFEIPSQFLFSCPNEGYVKSYQRHSSLEKHLEFGKCQLQLEKETLFDKAKTLYQRKLLEGGCASITIQAEAMSQEGSTPLPVGWALSSSKKGNRFSDTQKRYLEDKFMIGQETGHKQDPAVVAHDMRFARNNKGARLFTVQEFLTARQIQSFFSRRAAKLRRQGQSTCETDLEPNDDDIAAAEEEQAYEDIRTLVLSEVQLRQPIVFDTYNL</sequence>
<reference evidence="2" key="1">
    <citation type="submission" date="2020-04" db="EMBL/GenBank/DDBJ databases">
        <authorList>
            <person name="Alioto T."/>
            <person name="Alioto T."/>
            <person name="Gomez Garrido J."/>
        </authorList>
    </citation>
    <scope>NUCLEOTIDE SEQUENCE</scope>
    <source>
        <strain evidence="2">A484AB</strain>
    </source>
</reference>
<comment type="caution">
    <text evidence="2">The sequence shown here is derived from an EMBL/GenBank/DDBJ whole genome shotgun (WGS) entry which is preliminary data.</text>
</comment>
<evidence type="ECO:0000256" key="1">
    <source>
        <dbReference type="SAM" id="MobiDB-lite"/>
    </source>
</evidence>
<dbReference type="PANTHER" id="PTHR33845">
    <property type="entry name" value="C2H2-TYPE DOMAIN-CONTAINING PROTEIN"/>
    <property type="match status" value="1"/>
</dbReference>
<dbReference type="AlphaFoldDB" id="A0A7D9JCQ5"/>
<keyword evidence="3" id="KW-1185">Reference proteome</keyword>
<dbReference type="Proteomes" id="UP001152795">
    <property type="component" value="Unassembled WGS sequence"/>
</dbReference>
<feature type="compositionally biased region" description="Basic and acidic residues" evidence="1">
    <location>
        <begin position="19"/>
        <end position="34"/>
    </location>
</feature>
<dbReference type="PANTHER" id="PTHR33845:SF1">
    <property type="entry name" value="C2H2-TYPE DOMAIN-CONTAINING PROTEIN"/>
    <property type="match status" value="1"/>
</dbReference>